<proteinExistence type="predicted"/>
<organism evidence="1 2">
    <name type="scientific">Corchorus olitorius</name>
    <dbReference type="NCBI Taxonomy" id="93759"/>
    <lineage>
        <taxon>Eukaryota</taxon>
        <taxon>Viridiplantae</taxon>
        <taxon>Streptophyta</taxon>
        <taxon>Embryophyta</taxon>
        <taxon>Tracheophyta</taxon>
        <taxon>Spermatophyta</taxon>
        <taxon>Magnoliopsida</taxon>
        <taxon>eudicotyledons</taxon>
        <taxon>Gunneridae</taxon>
        <taxon>Pentapetalae</taxon>
        <taxon>rosids</taxon>
        <taxon>malvids</taxon>
        <taxon>Malvales</taxon>
        <taxon>Malvaceae</taxon>
        <taxon>Grewioideae</taxon>
        <taxon>Apeibeae</taxon>
        <taxon>Corchorus</taxon>
    </lineage>
</organism>
<dbReference type="Proteomes" id="UP000187203">
    <property type="component" value="Unassembled WGS sequence"/>
</dbReference>
<keyword evidence="2" id="KW-1185">Reference proteome</keyword>
<dbReference type="AlphaFoldDB" id="A0A1R3H209"/>
<evidence type="ECO:0008006" key="3">
    <source>
        <dbReference type="Google" id="ProtNLM"/>
    </source>
</evidence>
<dbReference type="EMBL" id="AWUE01020979">
    <property type="protein sequence ID" value="OMO64321.1"/>
    <property type="molecule type" value="Genomic_DNA"/>
</dbReference>
<gene>
    <name evidence="1" type="ORF">COLO4_32073</name>
</gene>
<protein>
    <recommendedName>
        <fullName evidence="3">Retrotransposon gag protein</fullName>
    </recommendedName>
</protein>
<sequence length="149" mass="17564">MELRRLVEVSLKRSNGESGSPIAKNTTPMIDHMSQSRAFIKKSKLECPRFDKSDFFGWHSKIIQFFQADATPENDKINTVMMHLDGRALQWHLHYMRTMELTVEVVWFTYLFAMRERFGCNEYMKPFAQLVALKQTDLLMSFSMLLRLC</sequence>
<comment type="caution">
    <text evidence="1">The sequence shown here is derived from an EMBL/GenBank/DDBJ whole genome shotgun (WGS) entry which is preliminary data.</text>
</comment>
<dbReference type="OrthoDB" id="1002485at2759"/>
<reference evidence="2" key="1">
    <citation type="submission" date="2013-09" db="EMBL/GenBank/DDBJ databases">
        <title>Corchorus olitorius genome sequencing.</title>
        <authorList>
            <person name="Alam M."/>
            <person name="Haque M.S."/>
            <person name="Islam M.S."/>
            <person name="Emdad E.M."/>
            <person name="Islam M.M."/>
            <person name="Ahmed B."/>
            <person name="Halim A."/>
            <person name="Hossen Q.M.M."/>
            <person name="Hossain M.Z."/>
            <person name="Ahmed R."/>
            <person name="Khan M.M."/>
            <person name="Islam R."/>
            <person name="Rashid M.M."/>
            <person name="Khan S.A."/>
            <person name="Rahman M.S."/>
            <person name="Alam M."/>
            <person name="Yahiya A.S."/>
            <person name="Khan M.S."/>
            <person name="Azam M.S."/>
            <person name="Haque T."/>
            <person name="Lashkar M.Z.H."/>
            <person name="Akhand A.I."/>
            <person name="Morshed G."/>
            <person name="Roy S."/>
            <person name="Uddin K.S."/>
            <person name="Rabeya T."/>
            <person name="Hossain A.S."/>
            <person name="Chowdhury A."/>
            <person name="Snigdha A.R."/>
            <person name="Mortoza M.S."/>
            <person name="Matin S.A."/>
            <person name="Hoque S.M.E."/>
            <person name="Islam M.K."/>
            <person name="Roy D.K."/>
            <person name="Haider R."/>
            <person name="Moosa M.M."/>
            <person name="Elias S.M."/>
            <person name="Hasan A.M."/>
            <person name="Jahan S."/>
            <person name="Shafiuddin M."/>
            <person name="Mahmood N."/>
            <person name="Shommy N.S."/>
        </authorList>
    </citation>
    <scope>NUCLEOTIDE SEQUENCE [LARGE SCALE GENOMIC DNA]</scope>
    <source>
        <strain evidence="2">cv. O-4</strain>
    </source>
</reference>
<name>A0A1R3H209_9ROSI</name>
<evidence type="ECO:0000313" key="1">
    <source>
        <dbReference type="EMBL" id="OMO64321.1"/>
    </source>
</evidence>
<evidence type="ECO:0000313" key="2">
    <source>
        <dbReference type="Proteomes" id="UP000187203"/>
    </source>
</evidence>
<accession>A0A1R3H209</accession>